<reference evidence="2" key="1">
    <citation type="submission" date="2018-02" db="EMBL/GenBank/DDBJ databases">
        <title>Rhizophora mucronata_Transcriptome.</title>
        <authorList>
            <person name="Meera S.P."/>
            <person name="Sreeshan A."/>
            <person name="Augustine A."/>
        </authorList>
    </citation>
    <scope>NUCLEOTIDE SEQUENCE</scope>
    <source>
        <tissue evidence="2">Leaf</tissue>
    </source>
</reference>
<keyword evidence="1" id="KW-1133">Transmembrane helix</keyword>
<dbReference type="EMBL" id="GGEC01015223">
    <property type="protein sequence ID" value="MBW95706.1"/>
    <property type="molecule type" value="Transcribed_RNA"/>
</dbReference>
<keyword evidence="1" id="KW-0812">Transmembrane</keyword>
<dbReference type="AlphaFoldDB" id="A0A2P2JQF9"/>
<sequence length="41" mass="4454">MSMTPIPIPKLIGLIIDICSCCCMAIGNIMGCIFILPIIWT</sequence>
<protein>
    <submittedName>
        <fullName evidence="2">DNA binding protein</fullName>
    </submittedName>
</protein>
<evidence type="ECO:0000313" key="2">
    <source>
        <dbReference type="EMBL" id="MBW95706.1"/>
    </source>
</evidence>
<keyword evidence="1" id="KW-0472">Membrane</keyword>
<accession>A0A2P2JQF9</accession>
<feature type="transmembrane region" description="Helical" evidence="1">
    <location>
        <begin position="12"/>
        <end position="40"/>
    </location>
</feature>
<name>A0A2P2JQF9_RHIMU</name>
<evidence type="ECO:0000256" key="1">
    <source>
        <dbReference type="SAM" id="Phobius"/>
    </source>
</evidence>
<organism evidence="2">
    <name type="scientific">Rhizophora mucronata</name>
    <name type="common">Asiatic mangrove</name>
    <dbReference type="NCBI Taxonomy" id="61149"/>
    <lineage>
        <taxon>Eukaryota</taxon>
        <taxon>Viridiplantae</taxon>
        <taxon>Streptophyta</taxon>
        <taxon>Embryophyta</taxon>
        <taxon>Tracheophyta</taxon>
        <taxon>Spermatophyta</taxon>
        <taxon>Magnoliopsida</taxon>
        <taxon>eudicotyledons</taxon>
        <taxon>Gunneridae</taxon>
        <taxon>Pentapetalae</taxon>
        <taxon>rosids</taxon>
        <taxon>fabids</taxon>
        <taxon>Malpighiales</taxon>
        <taxon>Rhizophoraceae</taxon>
        <taxon>Rhizophora</taxon>
    </lineage>
</organism>
<proteinExistence type="predicted"/>